<keyword evidence="2" id="KW-1185">Reference proteome</keyword>
<name>A0ABS1MHV9_9NOCA</name>
<dbReference type="Proteomes" id="UP000602198">
    <property type="component" value="Unassembled WGS sequence"/>
</dbReference>
<comment type="caution">
    <text evidence="1">The sequence shown here is derived from an EMBL/GenBank/DDBJ whole genome shotgun (WGS) entry which is preliminary data.</text>
</comment>
<evidence type="ECO:0000313" key="2">
    <source>
        <dbReference type="Proteomes" id="UP000602198"/>
    </source>
</evidence>
<protein>
    <recommendedName>
        <fullName evidence="3">Transposase</fullName>
    </recommendedName>
</protein>
<sequence length="106" mass="12278">MSLPEAPEDVPDSWAYLGITHTEYGPRHLYRRDYHQGQFEGFVWVDRSGLYGWSVHSLLPEAVLQRFCAPDLDSFDEAAADVENAVYRLIQRRLDALRRQLQGGRK</sequence>
<dbReference type="EMBL" id="JAERRJ010000028">
    <property type="protein sequence ID" value="MBL1080251.1"/>
    <property type="molecule type" value="Genomic_DNA"/>
</dbReference>
<accession>A0ABS1MHV9</accession>
<evidence type="ECO:0000313" key="1">
    <source>
        <dbReference type="EMBL" id="MBL1080251.1"/>
    </source>
</evidence>
<evidence type="ECO:0008006" key="3">
    <source>
        <dbReference type="Google" id="ProtNLM"/>
    </source>
</evidence>
<gene>
    <name evidence="1" type="ORF">JK358_38235</name>
</gene>
<organism evidence="1 2">
    <name type="scientific">Nocardia acididurans</name>
    <dbReference type="NCBI Taxonomy" id="2802282"/>
    <lineage>
        <taxon>Bacteria</taxon>
        <taxon>Bacillati</taxon>
        <taxon>Actinomycetota</taxon>
        <taxon>Actinomycetes</taxon>
        <taxon>Mycobacteriales</taxon>
        <taxon>Nocardiaceae</taxon>
        <taxon>Nocardia</taxon>
    </lineage>
</organism>
<proteinExistence type="predicted"/>
<dbReference type="RefSeq" id="WP_201958637.1">
    <property type="nucleotide sequence ID" value="NZ_JAERRJ010000028.1"/>
</dbReference>
<reference evidence="1 2" key="1">
    <citation type="submission" date="2021-01" db="EMBL/GenBank/DDBJ databases">
        <title>WGS of actinomycetes isolated from Thailand.</title>
        <authorList>
            <person name="Thawai C."/>
        </authorList>
    </citation>
    <scope>NUCLEOTIDE SEQUENCE [LARGE SCALE GENOMIC DNA]</scope>
    <source>
        <strain evidence="1 2">LPG 2</strain>
    </source>
</reference>